<organism evidence="3 4">
    <name type="scientific">Robiginitalea biformata (strain ATCC BAA-864 / DSM 15991 / KCTC 12146 / HTCC2501)</name>
    <dbReference type="NCBI Taxonomy" id="313596"/>
    <lineage>
        <taxon>Bacteria</taxon>
        <taxon>Pseudomonadati</taxon>
        <taxon>Bacteroidota</taxon>
        <taxon>Flavobacteriia</taxon>
        <taxon>Flavobacteriales</taxon>
        <taxon>Flavobacteriaceae</taxon>
        <taxon>Robiginitalea</taxon>
    </lineage>
</organism>
<evidence type="ECO:0000259" key="2">
    <source>
        <dbReference type="SMART" id="SM00867"/>
    </source>
</evidence>
<dbReference type="PANTHER" id="PTHR34406:SF1">
    <property type="entry name" value="PROTEIN YCEI"/>
    <property type="match status" value="1"/>
</dbReference>
<evidence type="ECO:0000256" key="1">
    <source>
        <dbReference type="SAM" id="SignalP"/>
    </source>
</evidence>
<dbReference type="InterPro" id="IPR007372">
    <property type="entry name" value="Lipid/polyisoprenoid-bd_YceI"/>
</dbReference>
<dbReference type="RefSeq" id="WP_015755296.1">
    <property type="nucleotide sequence ID" value="NC_013222.1"/>
</dbReference>
<dbReference type="AlphaFoldDB" id="A4CNP1"/>
<dbReference type="EMBL" id="CP001712">
    <property type="protein sequence ID" value="EAR14508.1"/>
    <property type="molecule type" value="Genomic_DNA"/>
</dbReference>
<gene>
    <name evidence="3" type="ordered locus">RB2501_00491</name>
</gene>
<accession>A4CNP1</accession>
<dbReference type="InterPro" id="IPR036761">
    <property type="entry name" value="TTHA0802/YceI-like_sf"/>
</dbReference>
<sequence>MKQLSILLTALLTTGFLTAQSEWKADGAHSSVEFEITHLMISTVTGNFNEFDISAKASDDFSAPEFTATVQTTSVDTDNERRDNHLRSADFFEVETYPEMTFTTTSSTSTGENTFELKGDLTIHGVTKPVTFEGKVGGVITDQRSQKLKAGVRLETTINRLEFGVGGDTPTLGDDIEITIRLEMAQQ</sequence>
<dbReference type="SUPFAM" id="SSF101874">
    <property type="entry name" value="YceI-like"/>
    <property type="match status" value="1"/>
</dbReference>
<dbReference type="SMART" id="SM00867">
    <property type="entry name" value="YceI"/>
    <property type="match status" value="1"/>
</dbReference>
<feature type="domain" description="Lipid/polyisoprenoid-binding YceI-like" evidence="2">
    <location>
        <begin position="22"/>
        <end position="185"/>
    </location>
</feature>
<dbReference type="eggNOG" id="COG2353">
    <property type="taxonomic scope" value="Bacteria"/>
</dbReference>
<feature type="chain" id="PRO_5002667690" description="Lipid/polyisoprenoid-binding YceI-like domain-containing protein" evidence="1">
    <location>
        <begin position="20"/>
        <end position="187"/>
    </location>
</feature>
<dbReference type="PANTHER" id="PTHR34406">
    <property type="entry name" value="PROTEIN YCEI"/>
    <property type="match status" value="1"/>
</dbReference>
<reference evidence="3 4" key="1">
    <citation type="journal article" date="2009" name="J. Bacteriol.">
        <title>Complete genome sequence of Robiginitalea biformata HTCC2501.</title>
        <authorList>
            <person name="Oh H.M."/>
            <person name="Giovannoni S.J."/>
            <person name="Lee K."/>
            <person name="Ferriera S."/>
            <person name="Johnson J."/>
            <person name="Cho J.C."/>
        </authorList>
    </citation>
    <scope>NUCLEOTIDE SEQUENCE [LARGE SCALE GENOMIC DNA]</scope>
    <source>
        <strain evidence="4">ATCC BAA-864 / HTCC2501 / KCTC 12146</strain>
    </source>
</reference>
<dbReference type="OrthoDB" id="9811006at2"/>
<evidence type="ECO:0000313" key="3">
    <source>
        <dbReference type="EMBL" id="EAR14508.1"/>
    </source>
</evidence>
<dbReference type="Proteomes" id="UP000009049">
    <property type="component" value="Chromosome"/>
</dbReference>
<evidence type="ECO:0000313" key="4">
    <source>
        <dbReference type="Proteomes" id="UP000009049"/>
    </source>
</evidence>
<name>A4CNP1_ROBBH</name>
<protein>
    <recommendedName>
        <fullName evidence="2">Lipid/polyisoprenoid-binding YceI-like domain-containing protein</fullName>
    </recommendedName>
</protein>
<dbReference type="Gene3D" id="2.40.128.110">
    <property type="entry name" value="Lipid/polyisoprenoid-binding, YceI-like"/>
    <property type="match status" value="1"/>
</dbReference>
<dbReference type="KEGG" id="rbi:RB2501_00491"/>
<feature type="signal peptide" evidence="1">
    <location>
        <begin position="1"/>
        <end position="19"/>
    </location>
</feature>
<dbReference type="Pfam" id="PF04264">
    <property type="entry name" value="YceI"/>
    <property type="match status" value="1"/>
</dbReference>
<keyword evidence="4" id="KW-1185">Reference proteome</keyword>
<keyword evidence="1" id="KW-0732">Signal</keyword>
<proteinExistence type="predicted"/>
<dbReference type="HOGENOM" id="CLU_071003_3_0_10"/>
<dbReference type="STRING" id="313596.RB2501_00491"/>